<dbReference type="Proteomes" id="UP000176431">
    <property type="component" value="Unassembled WGS sequence"/>
</dbReference>
<feature type="transmembrane region" description="Helical" evidence="13">
    <location>
        <begin position="181"/>
        <end position="205"/>
    </location>
</feature>
<feature type="transmembrane region" description="Helical" evidence="13">
    <location>
        <begin position="6"/>
        <end position="24"/>
    </location>
</feature>
<evidence type="ECO:0000313" key="16">
    <source>
        <dbReference type="Proteomes" id="UP000176431"/>
    </source>
</evidence>
<name>A0A1F5B391_9BACT</name>
<dbReference type="CDD" id="cd06158">
    <property type="entry name" value="S2P-M50_like_1"/>
    <property type="match status" value="1"/>
</dbReference>
<proteinExistence type="inferred from homology"/>
<evidence type="ECO:0000256" key="10">
    <source>
        <dbReference type="ARBA" id="ARBA00022989"/>
    </source>
</evidence>
<accession>A0A1F5B391</accession>
<dbReference type="GO" id="GO:0046872">
    <property type="term" value="F:metal ion binding"/>
    <property type="evidence" value="ECO:0007669"/>
    <property type="project" value="UniProtKB-KW"/>
</dbReference>
<dbReference type="GO" id="GO:0008237">
    <property type="term" value="F:metallopeptidase activity"/>
    <property type="evidence" value="ECO:0007669"/>
    <property type="project" value="UniProtKB-KW"/>
</dbReference>
<feature type="transmembrane region" description="Helical" evidence="13">
    <location>
        <begin position="99"/>
        <end position="119"/>
    </location>
</feature>
<dbReference type="InterPro" id="IPR008915">
    <property type="entry name" value="Peptidase_M50"/>
</dbReference>
<comment type="similarity">
    <text evidence="3">Belongs to the peptidase M50B family.</text>
</comment>
<comment type="caution">
    <text evidence="15">The sequence shown here is derived from an EMBL/GenBank/DDBJ whole genome shotgun (WGS) entry which is preliminary data.</text>
</comment>
<evidence type="ECO:0000259" key="14">
    <source>
        <dbReference type="Pfam" id="PF02163"/>
    </source>
</evidence>
<dbReference type="AlphaFoldDB" id="A0A1F5B391"/>
<dbReference type="EMBL" id="MEYK01000024">
    <property type="protein sequence ID" value="OGD25069.1"/>
    <property type="molecule type" value="Genomic_DNA"/>
</dbReference>
<gene>
    <name evidence="15" type="ORF">A2819_01755</name>
</gene>
<keyword evidence="8" id="KW-0378">Hydrolase</keyword>
<keyword evidence="6 13" id="KW-0812">Transmembrane</keyword>
<feature type="domain" description="Peptidase M50" evidence="14">
    <location>
        <begin position="135"/>
        <end position="181"/>
    </location>
</feature>
<reference evidence="15 16" key="1">
    <citation type="journal article" date="2016" name="Nat. Commun.">
        <title>Thousands of microbial genomes shed light on interconnected biogeochemical processes in an aquifer system.</title>
        <authorList>
            <person name="Anantharaman K."/>
            <person name="Brown C.T."/>
            <person name="Hug L.A."/>
            <person name="Sharon I."/>
            <person name="Castelle C.J."/>
            <person name="Probst A.J."/>
            <person name="Thomas B.C."/>
            <person name="Singh A."/>
            <person name="Wilkins M.J."/>
            <person name="Karaoz U."/>
            <person name="Brodie E.L."/>
            <person name="Williams K.H."/>
            <person name="Hubbard S.S."/>
            <person name="Banfield J.F."/>
        </authorList>
    </citation>
    <scope>NUCLEOTIDE SEQUENCE [LARGE SCALE GENOMIC DNA]</scope>
</reference>
<evidence type="ECO:0000256" key="11">
    <source>
        <dbReference type="ARBA" id="ARBA00023049"/>
    </source>
</evidence>
<feature type="transmembrane region" description="Helical" evidence="13">
    <location>
        <begin position="131"/>
        <end position="152"/>
    </location>
</feature>
<organism evidence="15 16">
    <name type="scientific">Candidatus Azambacteria bacterium RIFCSPHIGHO2_01_FULL_40_24</name>
    <dbReference type="NCBI Taxonomy" id="1797301"/>
    <lineage>
        <taxon>Bacteria</taxon>
        <taxon>Candidatus Azamiibacteriota</taxon>
    </lineage>
</organism>
<keyword evidence="7" id="KW-0479">Metal-binding</keyword>
<evidence type="ECO:0000256" key="7">
    <source>
        <dbReference type="ARBA" id="ARBA00022723"/>
    </source>
</evidence>
<evidence type="ECO:0000256" key="2">
    <source>
        <dbReference type="ARBA" id="ARBA00004651"/>
    </source>
</evidence>
<feature type="transmembrane region" description="Helical" evidence="13">
    <location>
        <begin position="58"/>
        <end position="79"/>
    </location>
</feature>
<keyword evidence="9" id="KW-0862">Zinc</keyword>
<evidence type="ECO:0000256" key="1">
    <source>
        <dbReference type="ARBA" id="ARBA00001947"/>
    </source>
</evidence>
<sequence length="215" mass="23899">MSDQVIFSVYKLIVLLFSVVLHEVSHGFLAKLQGDNTAEVAGRLTLNPLPHLDPFGSIILPFLLAIPTFFGAPSVIIGWAKPVPFNPANLKNKKWGPAWVALAGPLTNILLAVIFGIIIRFSYLIPTSPPSFGIFLSVIVLINLLLAIFNLMPIPPLDGSKLLFAVLPVSWRNFEFQLERYGFFLILLFVFFGFDLILPLIFRLFGIITGQPFSF</sequence>
<comment type="cofactor">
    <cofactor evidence="1">
        <name>Zn(2+)</name>
        <dbReference type="ChEBI" id="CHEBI:29105"/>
    </cofactor>
</comment>
<evidence type="ECO:0000256" key="12">
    <source>
        <dbReference type="ARBA" id="ARBA00023136"/>
    </source>
</evidence>
<dbReference type="InterPro" id="IPR044537">
    <property type="entry name" value="Rip2-like"/>
</dbReference>
<dbReference type="InterPro" id="IPR052348">
    <property type="entry name" value="Metallopeptidase_M50B"/>
</dbReference>
<evidence type="ECO:0000256" key="9">
    <source>
        <dbReference type="ARBA" id="ARBA00022833"/>
    </source>
</evidence>
<keyword evidence="4" id="KW-1003">Cell membrane</keyword>
<evidence type="ECO:0000256" key="6">
    <source>
        <dbReference type="ARBA" id="ARBA00022692"/>
    </source>
</evidence>
<evidence type="ECO:0000256" key="13">
    <source>
        <dbReference type="SAM" id="Phobius"/>
    </source>
</evidence>
<feature type="domain" description="Peptidase M50" evidence="14">
    <location>
        <begin position="12"/>
        <end position="121"/>
    </location>
</feature>
<dbReference type="PANTHER" id="PTHR35864:SF1">
    <property type="entry name" value="ZINC METALLOPROTEASE YWHC-RELATED"/>
    <property type="match status" value="1"/>
</dbReference>
<evidence type="ECO:0000256" key="8">
    <source>
        <dbReference type="ARBA" id="ARBA00022801"/>
    </source>
</evidence>
<evidence type="ECO:0000256" key="4">
    <source>
        <dbReference type="ARBA" id="ARBA00022475"/>
    </source>
</evidence>
<evidence type="ECO:0000256" key="3">
    <source>
        <dbReference type="ARBA" id="ARBA00007931"/>
    </source>
</evidence>
<protein>
    <recommendedName>
        <fullName evidence="14">Peptidase M50 domain-containing protein</fullName>
    </recommendedName>
</protein>
<evidence type="ECO:0000313" key="15">
    <source>
        <dbReference type="EMBL" id="OGD25069.1"/>
    </source>
</evidence>
<keyword evidence="5" id="KW-0645">Protease</keyword>
<keyword evidence="10 13" id="KW-1133">Transmembrane helix</keyword>
<dbReference type="Pfam" id="PF02163">
    <property type="entry name" value="Peptidase_M50"/>
    <property type="match status" value="2"/>
</dbReference>
<dbReference type="GO" id="GO:0005886">
    <property type="term" value="C:plasma membrane"/>
    <property type="evidence" value="ECO:0007669"/>
    <property type="project" value="UniProtKB-SubCell"/>
</dbReference>
<evidence type="ECO:0000256" key="5">
    <source>
        <dbReference type="ARBA" id="ARBA00022670"/>
    </source>
</evidence>
<dbReference type="PANTHER" id="PTHR35864">
    <property type="entry name" value="ZINC METALLOPROTEASE MJ0611-RELATED"/>
    <property type="match status" value="1"/>
</dbReference>
<dbReference type="GO" id="GO:0006508">
    <property type="term" value="P:proteolysis"/>
    <property type="evidence" value="ECO:0007669"/>
    <property type="project" value="UniProtKB-KW"/>
</dbReference>
<keyword evidence="11" id="KW-0482">Metalloprotease</keyword>
<keyword evidence="12 13" id="KW-0472">Membrane</keyword>
<comment type="subcellular location">
    <subcellularLocation>
        <location evidence="2">Cell membrane</location>
        <topology evidence="2">Multi-pass membrane protein</topology>
    </subcellularLocation>
</comment>